<dbReference type="OrthoDB" id="190375at2759"/>
<evidence type="ECO:0000313" key="5">
    <source>
        <dbReference type="EMBL" id="ESL08441.1"/>
    </source>
</evidence>
<name>A0A061J2S8_TRYRA</name>
<keyword evidence="3" id="KW-0812">Transmembrane</keyword>
<dbReference type="Pfam" id="PF00957">
    <property type="entry name" value="Synaptobrevin"/>
    <property type="match status" value="1"/>
</dbReference>
<evidence type="ECO:0000259" key="4">
    <source>
        <dbReference type="PROSITE" id="PS50892"/>
    </source>
</evidence>
<dbReference type="CDD" id="cd15843">
    <property type="entry name" value="R-SNARE"/>
    <property type="match status" value="1"/>
</dbReference>
<sequence length="244" mass="27134">MQSETKIYGGVVVRLSDRLMLCKAPGCPTNDFSIPGTVWAEVVSKCAAPNFRTSSFISLQSEDAAATAMTTAEGPTQLSYHIMTDSELAFAILADKAVTRRQGHAALDEAAKTFRKMFVESVSKLNTKMVDVFVKPYRDLLLRMSGSEEPEDKVRKVKIAVAEVKDLALDNVERVIQRGQRIDDIVQSTEDLQFQAQGFQRSSRDLRQQLWWNSIKGKLIIGGVAAFFIVIVMFVFFTGNGNKN</sequence>
<dbReference type="AlphaFoldDB" id="A0A061J2S8"/>
<keyword evidence="1" id="KW-0653">Protein transport</keyword>
<keyword evidence="6" id="KW-1185">Reference proteome</keyword>
<keyword evidence="3" id="KW-0472">Membrane</keyword>
<evidence type="ECO:0000256" key="1">
    <source>
        <dbReference type="ARBA" id="ARBA00022927"/>
    </source>
</evidence>
<keyword evidence="3" id="KW-1133">Transmembrane helix</keyword>
<keyword evidence="2" id="KW-0175">Coiled coil</keyword>
<accession>A0A061J2S8</accession>
<evidence type="ECO:0000256" key="2">
    <source>
        <dbReference type="PROSITE-ProRule" id="PRU00290"/>
    </source>
</evidence>
<protein>
    <submittedName>
        <fullName evidence="5">Vesicule-associated membrane protein</fullName>
    </submittedName>
</protein>
<proteinExistence type="predicted"/>
<evidence type="ECO:0000313" key="6">
    <source>
        <dbReference type="Proteomes" id="UP000031737"/>
    </source>
</evidence>
<dbReference type="PROSITE" id="PS50892">
    <property type="entry name" value="V_SNARE"/>
    <property type="match status" value="1"/>
</dbReference>
<dbReference type="InterPro" id="IPR051097">
    <property type="entry name" value="Synaptobrevin-like_transport"/>
</dbReference>
<dbReference type="SUPFAM" id="SSF58038">
    <property type="entry name" value="SNARE fusion complex"/>
    <property type="match status" value="1"/>
</dbReference>
<dbReference type="InterPro" id="IPR042855">
    <property type="entry name" value="V_SNARE_CC"/>
</dbReference>
<comment type="caution">
    <text evidence="5">The sequence shown here is derived from an EMBL/GenBank/DDBJ whole genome shotgun (WGS) entry which is preliminary data.</text>
</comment>
<dbReference type="GO" id="GO:0015031">
    <property type="term" value="P:protein transport"/>
    <property type="evidence" value="ECO:0007669"/>
    <property type="project" value="UniProtKB-KW"/>
</dbReference>
<feature type="transmembrane region" description="Helical" evidence="3">
    <location>
        <begin position="219"/>
        <end position="239"/>
    </location>
</feature>
<gene>
    <name evidence="5" type="ORF">TRSC58_03856</name>
</gene>
<dbReference type="VEuPathDB" id="TriTrypDB:TRSC58_03856"/>
<dbReference type="GO" id="GO:0016020">
    <property type="term" value="C:membrane"/>
    <property type="evidence" value="ECO:0007669"/>
    <property type="project" value="InterPro"/>
</dbReference>
<dbReference type="PANTHER" id="PTHR21136:SF186">
    <property type="entry name" value="MEMBRANE PROTEIN, PUTATIVE-RELATED"/>
    <property type="match status" value="1"/>
</dbReference>
<feature type="domain" description="V-SNARE coiled-coil homology" evidence="4">
    <location>
        <begin position="153"/>
        <end position="213"/>
    </location>
</feature>
<reference evidence="5 6" key="1">
    <citation type="submission" date="2013-07" db="EMBL/GenBank/DDBJ databases">
        <authorList>
            <person name="Stoco P.H."/>
            <person name="Wagner G."/>
            <person name="Gerber A."/>
            <person name="Zaha A."/>
            <person name="Thompson C."/>
            <person name="Bartholomeu D.C."/>
            <person name="Luckemeyer D.D."/>
            <person name="Bahia D."/>
            <person name="Loreto E."/>
            <person name="Prestes E.B."/>
            <person name="Lima F.M."/>
            <person name="Rodrigues-Luiz G."/>
            <person name="Vallejo G.A."/>
            <person name="Filho J.F."/>
            <person name="Monteiro K.M."/>
            <person name="Tyler K.M."/>
            <person name="de Almeida L.G."/>
            <person name="Ortiz M.F."/>
            <person name="Siervo M.A."/>
            <person name="de Moraes M.H."/>
            <person name="Cunha O.L."/>
            <person name="Mendonca-Neto R."/>
            <person name="Silva R."/>
            <person name="Teixeira S.M."/>
            <person name="Murta S.M."/>
            <person name="Sincero T.C."/>
            <person name="Mendes T.A."/>
            <person name="Urmenyi T.P."/>
            <person name="Silva V.G."/>
            <person name="da Rocha W.D."/>
            <person name="Andersson B."/>
            <person name="Romanha A.J."/>
            <person name="Steindel M."/>
            <person name="de Vasconcelos A.T."/>
            <person name="Grisard E.C."/>
        </authorList>
    </citation>
    <scope>NUCLEOTIDE SEQUENCE [LARGE SCALE GENOMIC DNA]</scope>
    <source>
        <strain evidence="5 6">SC58</strain>
    </source>
</reference>
<dbReference type="Proteomes" id="UP000031737">
    <property type="component" value="Unassembled WGS sequence"/>
</dbReference>
<dbReference type="PANTHER" id="PTHR21136">
    <property type="entry name" value="SNARE PROTEINS"/>
    <property type="match status" value="1"/>
</dbReference>
<dbReference type="EMBL" id="AUPL01003856">
    <property type="protein sequence ID" value="ESL08441.1"/>
    <property type="molecule type" value="Genomic_DNA"/>
</dbReference>
<dbReference type="PRINTS" id="PR00219">
    <property type="entry name" value="SYNAPTOBREVN"/>
</dbReference>
<dbReference type="Gene3D" id="1.20.5.110">
    <property type="match status" value="1"/>
</dbReference>
<organism evidence="5 6">
    <name type="scientific">Trypanosoma rangeli SC58</name>
    <dbReference type="NCBI Taxonomy" id="429131"/>
    <lineage>
        <taxon>Eukaryota</taxon>
        <taxon>Discoba</taxon>
        <taxon>Euglenozoa</taxon>
        <taxon>Kinetoplastea</taxon>
        <taxon>Metakinetoplastina</taxon>
        <taxon>Trypanosomatida</taxon>
        <taxon>Trypanosomatidae</taxon>
        <taxon>Trypanosoma</taxon>
        <taxon>Herpetosoma</taxon>
    </lineage>
</organism>
<evidence type="ECO:0000256" key="3">
    <source>
        <dbReference type="SAM" id="Phobius"/>
    </source>
</evidence>
<dbReference type="InterPro" id="IPR001388">
    <property type="entry name" value="Synaptobrevin-like"/>
</dbReference>
<dbReference type="GO" id="GO:0016192">
    <property type="term" value="P:vesicle-mediated transport"/>
    <property type="evidence" value="ECO:0007669"/>
    <property type="project" value="InterPro"/>
</dbReference>
<keyword evidence="1" id="KW-0813">Transport</keyword>